<evidence type="ECO:0000313" key="11">
    <source>
        <dbReference type="Proteomes" id="UP000002384"/>
    </source>
</evidence>
<reference evidence="11" key="1">
    <citation type="journal article" date="2011" name="MBio">
        <title>Novel metabolic attributes of the genus Cyanothece, comprising a group of unicellular nitrogen-fixing Cyanobacteria.</title>
        <authorList>
            <person name="Bandyopadhyay A."/>
            <person name="Elvitigala T."/>
            <person name="Welsh E."/>
            <person name="Stockel J."/>
            <person name="Liberton M."/>
            <person name="Min H."/>
            <person name="Sherman L.A."/>
            <person name="Pakrasi H.B."/>
        </authorList>
    </citation>
    <scope>NUCLEOTIDE SEQUENCE [LARGE SCALE GENOMIC DNA]</scope>
    <source>
        <strain evidence="11">PCC 7424</strain>
    </source>
</reference>
<accession>B7KLB8</accession>
<comment type="subcellular location">
    <subcellularLocation>
        <location evidence="1">Cell membrane</location>
        <topology evidence="1">Multi-pass membrane protein</topology>
    </subcellularLocation>
</comment>
<evidence type="ECO:0000256" key="9">
    <source>
        <dbReference type="SAM" id="Phobius"/>
    </source>
</evidence>
<feature type="transmembrane region" description="Helical" evidence="9">
    <location>
        <begin position="246"/>
        <end position="264"/>
    </location>
</feature>
<dbReference type="InterPro" id="IPR003445">
    <property type="entry name" value="Cat_transpt"/>
</dbReference>
<feature type="transmembrane region" description="Helical" evidence="9">
    <location>
        <begin position="40"/>
        <end position="60"/>
    </location>
</feature>
<dbReference type="eggNOG" id="COG0168">
    <property type="taxonomic scope" value="Bacteria"/>
</dbReference>
<dbReference type="STRING" id="65393.PCC7424_4119"/>
<comment type="similarity">
    <text evidence="2">Belongs to the TrkH potassium transport family.</text>
</comment>
<dbReference type="Pfam" id="PF02386">
    <property type="entry name" value="TrkH"/>
    <property type="match status" value="1"/>
</dbReference>
<evidence type="ECO:0000256" key="7">
    <source>
        <dbReference type="ARBA" id="ARBA00023065"/>
    </source>
</evidence>
<feature type="transmembrane region" description="Helical" evidence="9">
    <location>
        <begin position="406"/>
        <end position="426"/>
    </location>
</feature>
<evidence type="ECO:0000256" key="4">
    <source>
        <dbReference type="ARBA" id="ARBA00022475"/>
    </source>
</evidence>
<proteinExistence type="inferred from homology"/>
<feature type="transmembrane region" description="Helical" evidence="9">
    <location>
        <begin position="148"/>
        <end position="165"/>
    </location>
</feature>
<gene>
    <name evidence="10" type="ordered locus">PCC7424_4119</name>
</gene>
<dbReference type="GO" id="GO:0005886">
    <property type="term" value="C:plasma membrane"/>
    <property type="evidence" value="ECO:0007669"/>
    <property type="project" value="UniProtKB-SubCell"/>
</dbReference>
<evidence type="ECO:0000256" key="1">
    <source>
        <dbReference type="ARBA" id="ARBA00004651"/>
    </source>
</evidence>
<protein>
    <submittedName>
        <fullName evidence="10">Cation transporter</fullName>
    </submittedName>
</protein>
<organism evidence="10 11">
    <name type="scientific">Gloeothece citriformis (strain PCC 7424)</name>
    <name type="common">Cyanothece sp. (strain PCC 7424)</name>
    <dbReference type="NCBI Taxonomy" id="65393"/>
    <lineage>
        <taxon>Bacteria</taxon>
        <taxon>Bacillati</taxon>
        <taxon>Cyanobacteriota</taxon>
        <taxon>Cyanophyceae</taxon>
        <taxon>Oscillatoriophycideae</taxon>
        <taxon>Chroococcales</taxon>
        <taxon>Aphanothecaceae</taxon>
        <taxon>Gloeothece</taxon>
        <taxon>Gloeothece citriformis</taxon>
    </lineage>
</organism>
<feature type="transmembrane region" description="Helical" evidence="9">
    <location>
        <begin position="341"/>
        <end position="359"/>
    </location>
</feature>
<dbReference type="RefSeq" id="WP_015956075.1">
    <property type="nucleotide sequence ID" value="NC_011729.1"/>
</dbReference>
<dbReference type="HOGENOM" id="CLU_030708_3_0_3"/>
<keyword evidence="7" id="KW-0406">Ion transport</keyword>
<dbReference type="Proteomes" id="UP000002384">
    <property type="component" value="Chromosome"/>
</dbReference>
<sequence length="511" mass="57267">MNPLIKTVLRDLGLLLLVPGGMAIISIPVCLFWGEYYAIIPFLTCAIASWGIGYLLYRCFAGAKSSRTTEAMITAAIGWGIIPLFAAIPFVLVANTLATRPLTPLTILEFQHPINAIFEAFSGMTSTGLTMALHESKLPHSLQWWRSFMEWVGGVGVIVLVVSLLDTNTDPYQLYSAEGRSKTINLTVRSTVRRIWWIYLLYTIAGVFWLKIVGMPWWDALNHGMTAISTGGFTITDDSIDAYAPLIQWAIIPIMIAGAISFPVHYRLLYKRRISALWGNAQHRALWVLLVIGALGLVLVNYRFKDDWLWRDSVFQWVSALGTCGFSTVTFTRWSETAKLLLSLAMIIGGTSGSTVGGIKLNRLVFLIKAVLWRFQRIVLRPHQLMRYKLNDEVVTEVEAIRRVEGAAVIFILWLTMLFVGVLILSEIVLPRYVLSDVIFEAASALGSVGLSTGITHPNLPFIGKLTLIIFMWMGRLEIIPVLLLFSFSTQHFVNLLSRFNIRAFFSKKSL</sequence>
<evidence type="ECO:0000256" key="8">
    <source>
        <dbReference type="ARBA" id="ARBA00023136"/>
    </source>
</evidence>
<feature type="transmembrane region" description="Helical" evidence="9">
    <location>
        <begin position="196"/>
        <end position="218"/>
    </location>
</feature>
<keyword evidence="4" id="KW-1003">Cell membrane</keyword>
<dbReference type="EMBL" id="CP001291">
    <property type="protein sequence ID" value="ACK72490.1"/>
    <property type="molecule type" value="Genomic_DNA"/>
</dbReference>
<dbReference type="PANTHER" id="PTHR32024:SF2">
    <property type="entry name" value="TRK SYSTEM POTASSIUM UPTAKE PROTEIN TRKG-RELATED"/>
    <property type="match status" value="1"/>
</dbReference>
<dbReference type="GO" id="GO:0030001">
    <property type="term" value="P:metal ion transport"/>
    <property type="evidence" value="ECO:0007669"/>
    <property type="project" value="UniProtKB-ARBA"/>
</dbReference>
<dbReference type="GO" id="GO:0008324">
    <property type="term" value="F:monoatomic cation transmembrane transporter activity"/>
    <property type="evidence" value="ECO:0007669"/>
    <property type="project" value="InterPro"/>
</dbReference>
<keyword evidence="3" id="KW-0813">Transport</keyword>
<name>B7KLB8_GLOC7</name>
<feature type="transmembrane region" description="Helical" evidence="9">
    <location>
        <begin position="462"/>
        <end position="486"/>
    </location>
</feature>
<keyword evidence="11" id="KW-1185">Reference proteome</keyword>
<dbReference type="KEGG" id="cyc:PCC7424_4119"/>
<evidence type="ECO:0000313" key="10">
    <source>
        <dbReference type="EMBL" id="ACK72490.1"/>
    </source>
</evidence>
<feature type="transmembrane region" description="Helical" evidence="9">
    <location>
        <begin position="72"/>
        <end position="94"/>
    </location>
</feature>
<evidence type="ECO:0000256" key="6">
    <source>
        <dbReference type="ARBA" id="ARBA00022989"/>
    </source>
</evidence>
<evidence type="ECO:0000256" key="3">
    <source>
        <dbReference type="ARBA" id="ARBA00022448"/>
    </source>
</evidence>
<keyword evidence="6 9" id="KW-1133">Transmembrane helix</keyword>
<dbReference type="PANTHER" id="PTHR32024">
    <property type="entry name" value="TRK SYSTEM POTASSIUM UPTAKE PROTEIN TRKG-RELATED"/>
    <property type="match status" value="1"/>
</dbReference>
<keyword evidence="8 9" id="KW-0472">Membrane</keyword>
<feature type="transmembrane region" description="Helical" evidence="9">
    <location>
        <begin position="12"/>
        <end position="34"/>
    </location>
</feature>
<evidence type="ECO:0000256" key="5">
    <source>
        <dbReference type="ARBA" id="ARBA00022692"/>
    </source>
</evidence>
<dbReference type="AlphaFoldDB" id="B7KLB8"/>
<evidence type="ECO:0000256" key="2">
    <source>
        <dbReference type="ARBA" id="ARBA00009137"/>
    </source>
</evidence>
<feature type="transmembrane region" description="Helical" evidence="9">
    <location>
        <begin position="285"/>
        <end position="302"/>
    </location>
</feature>
<keyword evidence="5 9" id="KW-0812">Transmembrane</keyword>